<gene>
    <name evidence="1" type="ORF">CR513_01250</name>
</gene>
<dbReference type="InterPro" id="IPR039537">
    <property type="entry name" value="Retrotran_Ty1/copia-like"/>
</dbReference>
<accession>A0A371IFE0</accession>
<feature type="non-terminal residue" evidence="1">
    <location>
        <position position="1"/>
    </location>
</feature>
<dbReference type="InterPro" id="IPR036397">
    <property type="entry name" value="RNaseH_sf"/>
</dbReference>
<dbReference type="OrthoDB" id="1938465at2759"/>
<name>A0A371IFE0_MUCPR</name>
<organism evidence="1 2">
    <name type="scientific">Mucuna pruriens</name>
    <name type="common">Velvet bean</name>
    <name type="synonym">Dolichos pruriens</name>
    <dbReference type="NCBI Taxonomy" id="157652"/>
    <lineage>
        <taxon>Eukaryota</taxon>
        <taxon>Viridiplantae</taxon>
        <taxon>Streptophyta</taxon>
        <taxon>Embryophyta</taxon>
        <taxon>Tracheophyta</taxon>
        <taxon>Spermatophyta</taxon>
        <taxon>Magnoliopsida</taxon>
        <taxon>eudicotyledons</taxon>
        <taxon>Gunneridae</taxon>
        <taxon>Pentapetalae</taxon>
        <taxon>rosids</taxon>
        <taxon>fabids</taxon>
        <taxon>Fabales</taxon>
        <taxon>Fabaceae</taxon>
        <taxon>Papilionoideae</taxon>
        <taxon>50 kb inversion clade</taxon>
        <taxon>NPAAA clade</taxon>
        <taxon>indigoferoid/millettioid clade</taxon>
        <taxon>Phaseoleae</taxon>
        <taxon>Mucuna</taxon>
    </lineage>
</organism>
<dbReference type="SUPFAM" id="SSF53098">
    <property type="entry name" value="Ribonuclease H-like"/>
    <property type="match status" value="1"/>
</dbReference>
<evidence type="ECO:0000313" key="1">
    <source>
        <dbReference type="EMBL" id="RDY13766.1"/>
    </source>
</evidence>
<dbReference type="EMBL" id="QJKJ01000202">
    <property type="protein sequence ID" value="RDY13766.1"/>
    <property type="molecule type" value="Genomic_DNA"/>
</dbReference>
<dbReference type="Gene3D" id="3.30.420.10">
    <property type="entry name" value="Ribonuclease H-like superfamily/Ribonuclease H"/>
    <property type="match status" value="1"/>
</dbReference>
<protein>
    <recommendedName>
        <fullName evidence="3">Integrase catalytic domain-containing protein</fullName>
    </recommendedName>
</protein>
<evidence type="ECO:0008006" key="3">
    <source>
        <dbReference type="Google" id="ProtNLM"/>
    </source>
</evidence>
<dbReference type="Proteomes" id="UP000257109">
    <property type="component" value="Unassembled WGS sequence"/>
</dbReference>
<dbReference type="AlphaFoldDB" id="A0A371IFE0"/>
<sequence length="350" mass="40185">MTDGPPLGPLSSLDPILCPGGPRSKLLLPDPALKLNIGALPLLRRKSLRFKLYVLCDNMSTVALAHNPIKHMKLDLFFVWEKVINKLLQVIHVPIVDQCVDILTKALSPTHFLTLQTKLKVIKLTCVNTPQQNGVAEQKNRHLLEVAKALPSQMYVRNVYWGEAVLTATYLKNRLLTHVLQEGEDHKEAEEEDHNKTKKEDQFFGIKYQKQEKLTLIPQQIESSELEVNALDDDNDSTKAWSDSVELWFLGQGFHDHLEKQEAEMPEENRAPWLKLDYQLWAILWQSTCYSFWTNARDVFAYDVRHLFDSTQKLVSLQQTNHDMVSHIAKARAAANVTLLRKQQSELTNY</sequence>
<comment type="caution">
    <text evidence="1">The sequence shown here is derived from an EMBL/GenBank/DDBJ whole genome shotgun (WGS) entry which is preliminary data.</text>
</comment>
<dbReference type="InterPro" id="IPR012337">
    <property type="entry name" value="RNaseH-like_sf"/>
</dbReference>
<dbReference type="CDD" id="cd09272">
    <property type="entry name" value="RNase_HI_RT_Ty1"/>
    <property type="match status" value="1"/>
</dbReference>
<dbReference type="PANTHER" id="PTHR42648">
    <property type="entry name" value="TRANSPOSASE, PUTATIVE-RELATED"/>
    <property type="match status" value="1"/>
</dbReference>
<evidence type="ECO:0000313" key="2">
    <source>
        <dbReference type="Proteomes" id="UP000257109"/>
    </source>
</evidence>
<proteinExistence type="predicted"/>
<reference evidence="1" key="1">
    <citation type="submission" date="2018-05" db="EMBL/GenBank/DDBJ databases">
        <title>Draft genome of Mucuna pruriens seed.</title>
        <authorList>
            <person name="Nnadi N.E."/>
            <person name="Vos R."/>
            <person name="Hasami M.H."/>
            <person name="Devisetty U.K."/>
            <person name="Aguiy J.C."/>
        </authorList>
    </citation>
    <scope>NUCLEOTIDE SEQUENCE [LARGE SCALE GENOMIC DNA]</scope>
    <source>
        <strain evidence="1">JCA_2017</strain>
    </source>
</reference>
<dbReference type="PANTHER" id="PTHR42648:SF28">
    <property type="entry name" value="TRANSPOSON-ENCODED PROTEIN WITH RIBONUCLEASE H-LIKE AND RETROVIRUS ZINC FINGER-LIKE DOMAINS"/>
    <property type="match status" value="1"/>
</dbReference>
<keyword evidence="2" id="KW-1185">Reference proteome</keyword>
<dbReference type="GO" id="GO:0003676">
    <property type="term" value="F:nucleic acid binding"/>
    <property type="evidence" value="ECO:0007669"/>
    <property type="project" value="InterPro"/>
</dbReference>